<comment type="cofactor">
    <cofactor evidence="1">
        <name>[4Fe-4S] cluster</name>
        <dbReference type="ChEBI" id="CHEBI:49883"/>
    </cofactor>
</comment>
<dbReference type="InterPro" id="IPR036010">
    <property type="entry name" value="2Fe-2S_ferredoxin-like_sf"/>
</dbReference>
<keyword evidence="7" id="KW-0411">Iron-sulfur</keyword>
<dbReference type="InterPro" id="IPR000283">
    <property type="entry name" value="NADH_UbQ_OxRdtase_75kDa_su_CS"/>
</dbReference>
<dbReference type="CDD" id="cd02768">
    <property type="entry name" value="MopB_NADH-Q-OR-NuoG2"/>
    <property type="match status" value="1"/>
</dbReference>
<dbReference type="PROSITE" id="PS51669">
    <property type="entry name" value="4FE4S_MOW_BIS_MGD"/>
    <property type="match status" value="1"/>
</dbReference>
<dbReference type="EMBL" id="KP165388">
    <property type="protein sequence ID" value="AJF22892.1"/>
    <property type="molecule type" value="Genomic_DNA"/>
</dbReference>
<dbReference type="Pfam" id="PF10588">
    <property type="entry name" value="NADH-G_4Fe-4S_3"/>
    <property type="match status" value="1"/>
</dbReference>
<evidence type="ECO:0000256" key="5">
    <source>
        <dbReference type="ARBA" id="ARBA00022967"/>
    </source>
</evidence>
<dbReference type="PANTHER" id="PTHR43105">
    <property type="entry name" value="RESPIRATORY NITRATE REDUCTASE"/>
    <property type="match status" value="1"/>
</dbReference>
<dbReference type="GO" id="GO:0042773">
    <property type="term" value="P:ATP synthesis coupled electron transport"/>
    <property type="evidence" value="ECO:0007669"/>
    <property type="project" value="InterPro"/>
</dbReference>
<dbReference type="FunFam" id="3.30.70.20:FF:000002">
    <property type="entry name" value="NADH-ubiquinone oxidoreductase 75 kDa subunit"/>
    <property type="match status" value="1"/>
</dbReference>
<keyword evidence="11" id="KW-1133">Transmembrane helix</keyword>
<organism evidence="15">
    <name type="scientific">Stachyamoeba lipophora</name>
    <dbReference type="NCBI Taxonomy" id="463046"/>
    <lineage>
        <taxon>Eukaryota</taxon>
        <taxon>Discoba</taxon>
        <taxon>Heterolobosea</taxon>
        <taxon>Tetramitia</taxon>
        <taxon>Eutetramitia</taxon>
        <taxon>Gruberellidae</taxon>
        <taxon>Stachyamoeba</taxon>
    </lineage>
</organism>
<dbReference type="GO" id="GO:0008137">
    <property type="term" value="F:NADH dehydrogenase (ubiquinone) activity"/>
    <property type="evidence" value="ECO:0007669"/>
    <property type="project" value="InterPro"/>
</dbReference>
<feature type="domain" description="4Fe-4S Mo/W bis-MGD-type" evidence="13">
    <location>
        <begin position="217"/>
        <end position="273"/>
    </location>
</feature>
<evidence type="ECO:0000256" key="3">
    <source>
        <dbReference type="ARBA" id="ARBA00022485"/>
    </source>
</evidence>
<gene>
    <name evidence="15" type="primary">nad11</name>
</gene>
<evidence type="ECO:0000256" key="8">
    <source>
        <dbReference type="ARBA" id="ARBA00023027"/>
    </source>
</evidence>
<evidence type="ECO:0000256" key="2">
    <source>
        <dbReference type="ARBA" id="ARBA00005404"/>
    </source>
</evidence>
<evidence type="ECO:0000259" key="14">
    <source>
        <dbReference type="PROSITE" id="PS51839"/>
    </source>
</evidence>
<dbReference type="PROSITE" id="PS00643">
    <property type="entry name" value="COMPLEX1_75K_3"/>
    <property type="match status" value="1"/>
</dbReference>
<evidence type="ECO:0000256" key="4">
    <source>
        <dbReference type="ARBA" id="ARBA00022723"/>
    </source>
</evidence>
<comment type="cofactor">
    <cofactor evidence="9">
        <name>[2Fe-2S] cluster</name>
        <dbReference type="ChEBI" id="CHEBI:190135"/>
    </cofactor>
</comment>
<evidence type="ECO:0000256" key="11">
    <source>
        <dbReference type="SAM" id="Phobius"/>
    </source>
</evidence>
<dbReference type="Pfam" id="PF13510">
    <property type="entry name" value="Fer2_4"/>
    <property type="match status" value="1"/>
</dbReference>
<feature type="non-terminal residue" evidence="15">
    <location>
        <position position="1"/>
    </location>
</feature>
<evidence type="ECO:0000256" key="6">
    <source>
        <dbReference type="ARBA" id="ARBA00023004"/>
    </source>
</evidence>
<keyword evidence="8" id="KW-0520">NAD</keyword>
<dbReference type="PROSITE" id="PS51839">
    <property type="entry name" value="4FE4S_HC3"/>
    <property type="match status" value="1"/>
</dbReference>
<dbReference type="GO" id="GO:0016651">
    <property type="term" value="F:oxidoreductase activity, acting on NAD(P)H"/>
    <property type="evidence" value="ECO:0007669"/>
    <property type="project" value="InterPro"/>
</dbReference>
<dbReference type="InterPro" id="IPR019574">
    <property type="entry name" value="NADH_UbQ_OxRdtase_Gsu_4Fe4S-bd"/>
</dbReference>
<sequence>VEFNIKINHREFFVTTQELTVLQECEKRGIYIPRFCYHDKLSIAGNCRMCLVELENSAKPVIACSTSLSPNMSIFTNSQVVRQIRENILEFLLINHPLDCPICDQGGECDLQDQSMVFGSDRGRFKEYKRSVEDKNFGPFVKTIMTRCIHCTRCVRFFDEIAGAPYLGTMGRGRDTEISTYLSMPLVSEISGNVIDLCPVGALTSRPYAFTSRPWELLSFETIDVFDSLGSNIRVDVKGNTIMRILPKLNENINEEWISDLIRFSYDGLRRDRLTLPMVRVNKKKKSILRYTSWNFIFGFITLFVNSSLLSNFIVYSGEMVDLYSLFLFRYWLDSIKSYVFFFCTNRFSSTNRLNRTLMSTPVTSIPSFKDILIYGINLKEELSVMNIRIRKHKWESKDSVNVHYIGPRIMFNYKYKHLGLGLAVVLAILKGKHFLCSSILKSNYCIFQNANLNTPLNLLSNYQSISLNCVNTFIDPIHYSLVGLVDANNYQGGYLSSNLSSDGMNICYLYNYNSYVRSFVWDMYYTIYHGHHGSWNAMVSDMVLPCFSYTEDYGFFMNLEGKVQVSQKVIYGPSFSKASSDIFSYYIDKPYISTVLNEEFFKDIFNWFVPVSFYTSSLEMFKLQEKLFSSYKYTPFSLNSMHFYKVRNNLISKNALNYNV</sequence>
<evidence type="ECO:0000313" key="15">
    <source>
        <dbReference type="EMBL" id="AJF22892.1"/>
    </source>
</evidence>
<dbReference type="SUPFAM" id="SSF54292">
    <property type="entry name" value="2Fe-2S ferredoxin-like"/>
    <property type="match status" value="1"/>
</dbReference>
<dbReference type="SUPFAM" id="SSF54862">
    <property type="entry name" value="4Fe-4S ferredoxins"/>
    <property type="match status" value="1"/>
</dbReference>
<dbReference type="Gene3D" id="3.10.20.740">
    <property type="match status" value="1"/>
</dbReference>
<protein>
    <submittedName>
        <fullName evidence="15">NADH dehydrogenase subunit 11</fullName>
        <ecNumber evidence="15">1.6.5.3</ecNumber>
    </submittedName>
</protein>
<keyword evidence="11" id="KW-0812">Transmembrane</keyword>
<dbReference type="NCBIfam" id="TIGR01973">
    <property type="entry name" value="NuoG"/>
    <property type="match status" value="1"/>
</dbReference>
<keyword evidence="15" id="KW-0496">Mitochondrion</keyword>
<dbReference type="EC" id="1.6.5.3" evidence="15"/>
<proteinExistence type="inferred from homology"/>
<dbReference type="GeneID" id="22976072"/>
<name>A0A0B5GFV5_STALP</name>
<dbReference type="InterPro" id="IPR050123">
    <property type="entry name" value="Prok_molybdopt-oxidoreductase"/>
</dbReference>
<feature type="domain" description="4Fe-4S His(Cys)3-ligated-type" evidence="14">
    <location>
        <begin position="80"/>
        <end position="119"/>
    </location>
</feature>
<evidence type="ECO:0000259" key="12">
    <source>
        <dbReference type="PROSITE" id="PS51085"/>
    </source>
</evidence>
<keyword evidence="11" id="KW-0472">Membrane</keyword>
<dbReference type="Pfam" id="PF22151">
    <property type="entry name" value="Fer4_NDSU1"/>
    <property type="match status" value="1"/>
</dbReference>
<dbReference type="FunFam" id="3.10.20.740:FF:000001">
    <property type="entry name" value="NADH-quinone oxidoreductase subunit G"/>
    <property type="match status" value="1"/>
</dbReference>
<dbReference type="Gene3D" id="3.30.70.20">
    <property type="match status" value="1"/>
</dbReference>
<dbReference type="InterPro" id="IPR006963">
    <property type="entry name" value="Mopterin_OxRdtase_4Fe-4S_dom"/>
</dbReference>
<feature type="domain" description="2Fe-2S ferredoxin-type" evidence="12">
    <location>
        <begin position="1"/>
        <end position="80"/>
    </location>
</feature>
<dbReference type="PROSITE" id="PS00642">
    <property type="entry name" value="COMPLEX1_75K_2"/>
    <property type="match status" value="1"/>
</dbReference>
<dbReference type="Pfam" id="PF00384">
    <property type="entry name" value="Molybdopterin"/>
    <property type="match status" value="1"/>
</dbReference>
<evidence type="ECO:0000256" key="9">
    <source>
        <dbReference type="ARBA" id="ARBA00034078"/>
    </source>
</evidence>
<evidence type="ECO:0000259" key="13">
    <source>
        <dbReference type="PROSITE" id="PS51669"/>
    </source>
</evidence>
<feature type="transmembrane region" description="Helical" evidence="11">
    <location>
        <begin position="288"/>
        <end position="307"/>
    </location>
</feature>
<evidence type="ECO:0000256" key="1">
    <source>
        <dbReference type="ARBA" id="ARBA00001966"/>
    </source>
</evidence>
<dbReference type="GO" id="GO:0051539">
    <property type="term" value="F:4 iron, 4 sulfur cluster binding"/>
    <property type="evidence" value="ECO:0007669"/>
    <property type="project" value="UniProtKB-KW"/>
</dbReference>
<dbReference type="SMART" id="SM00929">
    <property type="entry name" value="NADH-G_4Fe-4S_3"/>
    <property type="match status" value="1"/>
</dbReference>
<evidence type="ECO:0000256" key="10">
    <source>
        <dbReference type="RuleBase" id="RU004523"/>
    </source>
</evidence>
<evidence type="ECO:0000256" key="7">
    <source>
        <dbReference type="ARBA" id="ARBA00023014"/>
    </source>
</evidence>
<keyword evidence="3" id="KW-0004">4Fe-4S</keyword>
<comment type="similarity">
    <text evidence="2 10">Belongs to the complex I 75 kDa subunit family.</text>
</comment>
<keyword evidence="4" id="KW-0479">Metal-binding</keyword>
<dbReference type="PROSITE" id="PS51085">
    <property type="entry name" value="2FE2S_FER_2"/>
    <property type="match status" value="1"/>
</dbReference>
<reference evidence="15" key="1">
    <citation type="journal article" date="2014" name="Nucleic Acids Res.">
        <title>Widespread occurrence of organelle genome-encoded 5S rRNAs including permuted molecules.</title>
        <authorList>
            <person name="Valach M."/>
            <person name="Burger G."/>
            <person name="Gray M.W."/>
            <person name="Lang B.F."/>
        </authorList>
    </citation>
    <scope>NUCLEOTIDE SEQUENCE</scope>
    <source>
        <strain evidence="15">ATCC 50324</strain>
    </source>
</reference>
<dbReference type="GO" id="GO:0016020">
    <property type="term" value="C:membrane"/>
    <property type="evidence" value="ECO:0007669"/>
    <property type="project" value="InterPro"/>
</dbReference>
<accession>A0A0B5GFV5</accession>
<geneLocation type="mitochondrion" evidence="15"/>
<dbReference type="RefSeq" id="YP_009118117.1">
    <property type="nucleotide sequence ID" value="NC_026312.1"/>
</dbReference>
<dbReference type="InterPro" id="IPR054351">
    <property type="entry name" value="NADH_UbQ_OxRdtase_ferredoxin"/>
</dbReference>
<keyword evidence="5" id="KW-1278">Translocase</keyword>
<dbReference type="InterPro" id="IPR006656">
    <property type="entry name" value="Mopterin_OxRdtase"/>
</dbReference>
<dbReference type="PROSITE" id="PS00641">
    <property type="entry name" value="COMPLEX1_75K_1"/>
    <property type="match status" value="1"/>
</dbReference>
<keyword evidence="15" id="KW-0560">Oxidoreductase</keyword>
<dbReference type="Pfam" id="PF22117">
    <property type="entry name" value="Fer4_Nqo3"/>
    <property type="match status" value="1"/>
</dbReference>
<dbReference type="InterPro" id="IPR010228">
    <property type="entry name" value="NADH_UbQ_OxRdtase_Gsu"/>
</dbReference>
<dbReference type="GO" id="GO:0046872">
    <property type="term" value="F:metal ion binding"/>
    <property type="evidence" value="ECO:0007669"/>
    <property type="project" value="UniProtKB-KW"/>
</dbReference>
<dbReference type="AlphaFoldDB" id="A0A0B5GFV5"/>
<dbReference type="CDD" id="cd00207">
    <property type="entry name" value="fer2"/>
    <property type="match status" value="1"/>
</dbReference>
<dbReference type="SUPFAM" id="SSF53706">
    <property type="entry name" value="Formate dehydrogenase/DMSO reductase, domains 1-3"/>
    <property type="match status" value="1"/>
</dbReference>
<keyword evidence="6" id="KW-0408">Iron</keyword>
<dbReference type="PANTHER" id="PTHR43105:SF13">
    <property type="entry name" value="NADH-UBIQUINONE OXIDOREDUCTASE 75 KDA SUBUNIT, MITOCHONDRIAL"/>
    <property type="match status" value="1"/>
</dbReference>
<dbReference type="InterPro" id="IPR001041">
    <property type="entry name" value="2Fe-2S_ferredoxin-type"/>
</dbReference>